<sequence>MVTELATNTLRYTAGGGTLHLWAAGGSLICQVNDAGHLTGPLAGRRPAPPDQPGGRGLLLTHQLCDLVETFSAPGETAIRVHLHR</sequence>
<dbReference type="InterPro" id="IPR003594">
    <property type="entry name" value="HATPase_dom"/>
</dbReference>
<dbReference type="SUPFAM" id="SSF55874">
    <property type="entry name" value="ATPase domain of HSP90 chaperone/DNA topoisomerase II/histidine kinase"/>
    <property type="match status" value="1"/>
</dbReference>
<reference evidence="4" key="1">
    <citation type="journal article" date="2019" name="Int. J. Syst. Evol. Microbiol.">
        <title>The Global Catalogue of Microorganisms (GCM) 10K type strain sequencing project: providing services to taxonomists for standard genome sequencing and annotation.</title>
        <authorList>
            <consortium name="The Broad Institute Genomics Platform"/>
            <consortium name="The Broad Institute Genome Sequencing Center for Infectious Disease"/>
            <person name="Wu L."/>
            <person name="Ma J."/>
        </authorList>
    </citation>
    <scope>NUCLEOTIDE SEQUENCE [LARGE SCALE GENOMIC DNA]</scope>
    <source>
        <strain evidence="4">JCM 3272</strain>
    </source>
</reference>
<feature type="domain" description="Histidine kinase/HSP90-like ATPase" evidence="2">
    <location>
        <begin position="2"/>
        <end position="81"/>
    </location>
</feature>
<dbReference type="CDD" id="cd16936">
    <property type="entry name" value="HATPase_RsbW-like"/>
    <property type="match status" value="1"/>
</dbReference>
<dbReference type="Pfam" id="PF13581">
    <property type="entry name" value="HATPase_c_2"/>
    <property type="match status" value="1"/>
</dbReference>
<dbReference type="PANTHER" id="PTHR35526">
    <property type="entry name" value="ANTI-SIGMA-F FACTOR RSBW-RELATED"/>
    <property type="match status" value="1"/>
</dbReference>
<accession>A0ABP5V8P0</accession>
<dbReference type="EMBL" id="BAAARV010000145">
    <property type="protein sequence ID" value="GAA2396424.1"/>
    <property type="molecule type" value="Genomic_DNA"/>
</dbReference>
<dbReference type="RefSeq" id="WP_344621009.1">
    <property type="nucleotide sequence ID" value="NZ_BAAARV010000145.1"/>
</dbReference>
<organism evidence="3 4">
    <name type="scientific">Dactylosporangium salmoneum</name>
    <dbReference type="NCBI Taxonomy" id="53361"/>
    <lineage>
        <taxon>Bacteria</taxon>
        <taxon>Bacillati</taxon>
        <taxon>Actinomycetota</taxon>
        <taxon>Actinomycetes</taxon>
        <taxon>Micromonosporales</taxon>
        <taxon>Micromonosporaceae</taxon>
        <taxon>Dactylosporangium</taxon>
    </lineage>
</organism>
<keyword evidence="4" id="KW-1185">Reference proteome</keyword>
<evidence type="ECO:0000313" key="4">
    <source>
        <dbReference type="Proteomes" id="UP001501444"/>
    </source>
</evidence>
<dbReference type="PANTHER" id="PTHR35526:SF3">
    <property type="entry name" value="ANTI-SIGMA-F FACTOR RSBW"/>
    <property type="match status" value="1"/>
</dbReference>
<evidence type="ECO:0000259" key="2">
    <source>
        <dbReference type="Pfam" id="PF13581"/>
    </source>
</evidence>
<evidence type="ECO:0000256" key="1">
    <source>
        <dbReference type="ARBA" id="ARBA00022527"/>
    </source>
</evidence>
<dbReference type="Proteomes" id="UP001501444">
    <property type="component" value="Unassembled WGS sequence"/>
</dbReference>
<comment type="caution">
    <text evidence="3">The sequence shown here is derived from an EMBL/GenBank/DDBJ whole genome shotgun (WGS) entry which is preliminary data.</text>
</comment>
<keyword evidence="1" id="KW-0418">Kinase</keyword>
<keyword evidence="1" id="KW-0723">Serine/threonine-protein kinase</keyword>
<dbReference type="InterPro" id="IPR050267">
    <property type="entry name" value="Anti-sigma-factor_SerPK"/>
</dbReference>
<dbReference type="InterPro" id="IPR036890">
    <property type="entry name" value="HATPase_C_sf"/>
</dbReference>
<keyword evidence="1" id="KW-0808">Transferase</keyword>
<protein>
    <recommendedName>
        <fullName evidence="2">Histidine kinase/HSP90-like ATPase domain-containing protein</fullName>
    </recommendedName>
</protein>
<proteinExistence type="predicted"/>
<gene>
    <name evidence="3" type="ORF">GCM10010170_112210</name>
</gene>
<name>A0ABP5V8P0_9ACTN</name>
<evidence type="ECO:0000313" key="3">
    <source>
        <dbReference type="EMBL" id="GAA2396424.1"/>
    </source>
</evidence>
<dbReference type="Gene3D" id="3.30.565.10">
    <property type="entry name" value="Histidine kinase-like ATPase, C-terminal domain"/>
    <property type="match status" value="1"/>
</dbReference>